<proteinExistence type="predicted"/>
<dbReference type="Proteomes" id="UP000044841">
    <property type="component" value="Unassembled WGS sequence"/>
</dbReference>
<evidence type="ECO:0000313" key="1">
    <source>
        <dbReference type="EMBL" id="CUA69753.1"/>
    </source>
</evidence>
<protein>
    <submittedName>
        <fullName evidence="1">Uncharacterized protein</fullName>
    </submittedName>
</protein>
<sequence length="141" mass="15861">MAQQPNMNHLIKCLHGVLQEVPLLVGQLGEINERLELVERGIEQANRASIARGANVSCRWAPNRIRPILLADGSLPIEPFPRTLEDFDNLNETIPRLGSAVWARQWWYIARGSRAPGFGFRVSWCNALPSVGPALYYIFVL</sequence>
<organism evidence="1 2">
    <name type="scientific">Rhizoctonia solani</name>
    <dbReference type="NCBI Taxonomy" id="456999"/>
    <lineage>
        <taxon>Eukaryota</taxon>
        <taxon>Fungi</taxon>
        <taxon>Dikarya</taxon>
        <taxon>Basidiomycota</taxon>
        <taxon>Agaricomycotina</taxon>
        <taxon>Agaricomycetes</taxon>
        <taxon>Cantharellales</taxon>
        <taxon>Ceratobasidiaceae</taxon>
        <taxon>Rhizoctonia</taxon>
    </lineage>
</organism>
<dbReference type="AlphaFoldDB" id="A0A0K6FUA5"/>
<evidence type="ECO:0000313" key="2">
    <source>
        <dbReference type="Proteomes" id="UP000044841"/>
    </source>
</evidence>
<dbReference type="EMBL" id="CYGV01000946">
    <property type="protein sequence ID" value="CUA69753.1"/>
    <property type="molecule type" value="Genomic_DNA"/>
</dbReference>
<reference evidence="1 2" key="1">
    <citation type="submission" date="2015-07" db="EMBL/GenBank/DDBJ databases">
        <authorList>
            <person name="Noorani M."/>
        </authorList>
    </citation>
    <scope>NUCLEOTIDE SEQUENCE [LARGE SCALE GENOMIC DNA]</scope>
    <source>
        <strain evidence="1">BBA 69670</strain>
    </source>
</reference>
<name>A0A0K6FUA5_9AGAM</name>
<accession>A0A0K6FUA5</accession>
<gene>
    <name evidence="1" type="ORF">RSOLAG22IIIB_08676</name>
</gene>
<keyword evidence="2" id="KW-1185">Reference proteome</keyword>